<dbReference type="InterPro" id="IPR017850">
    <property type="entry name" value="Alkaline_phosphatase_core_sf"/>
</dbReference>
<dbReference type="InterPro" id="IPR050738">
    <property type="entry name" value="Sulfatase"/>
</dbReference>
<dbReference type="PANTHER" id="PTHR42693:SF53">
    <property type="entry name" value="ENDO-4-O-SULFATASE"/>
    <property type="match status" value="1"/>
</dbReference>
<keyword evidence="8" id="KW-1185">Reference proteome</keyword>
<feature type="chain" id="PRO_5022972358" evidence="5">
    <location>
        <begin position="32"/>
        <end position="600"/>
    </location>
</feature>
<evidence type="ECO:0000256" key="4">
    <source>
        <dbReference type="ARBA" id="ARBA00022837"/>
    </source>
</evidence>
<dbReference type="EMBL" id="CP036264">
    <property type="protein sequence ID" value="QEF98808.1"/>
    <property type="molecule type" value="Genomic_DNA"/>
</dbReference>
<organism evidence="7 8">
    <name type="scientific">Stieleria maiorica</name>
    <dbReference type="NCBI Taxonomy" id="2795974"/>
    <lineage>
        <taxon>Bacteria</taxon>
        <taxon>Pseudomonadati</taxon>
        <taxon>Planctomycetota</taxon>
        <taxon>Planctomycetia</taxon>
        <taxon>Pirellulales</taxon>
        <taxon>Pirellulaceae</taxon>
        <taxon>Stieleria</taxon>
    </lineage>
</organism>
<keyword evidence="3 7" id="KW-0378">Hydrolase</keyword>
<keyword evidence="2" id="KW-0479">Metal-binding</keyword>
<evidence type="ECO:0000256" key="1">
    <source>
        <dbReference type="ARBA" id="ARBA00008779"/>
    </source>
</evidence>
<reference evidence="7 8" key="1">
    <citation type="submission" date="2019-02" db="EMBL/GenBank/DDBJ databases">
        <title>Planctomycetal bacteria perform biofilm scaping via a novel small molecule.</title>
        <authorList>
            <person name="Jeske O."/>
            <person name="Boedeker C."/>
            <person name="Wiegand S."/>
            <person name="Breitling P."/>
            <person name="Kallscheuer N."/>
            <person name="Jogler M."/>
            <person name="Rohde M."/>
            <person name="Petersen J."/>
            <person name="Medema M.H."/>
            <person name="Surup F."/>
            <person name="Jogler C."/>
        </authorList>
    </citation>
    <scope>NUCLEOTIDE SEQUENCE [LARGE SCALE GENOMIC DNA]</scope>
    <source>
        <strain evidence="7 8">Mal15</strain>
    </source>
</reference>
<feature type="signal peptide" evidence="5">
    <location>
        <begin position="1"/>
        <end position="31"/>
    </location>
</feature>
<dbReference type="GO" id="GO:0004065">
    <property type="term" value="F:arylsulfatase activity"/>
    <property type="evidence" value="ECO:0007669"/>
    <property type="project" value="UniProtKB-EC"/>
</dbReference>
<dbReference type="InterPro" id="IPR000917">
    <property type="entry name" value="Sulfatase_N"/>
</dbReference>
<evidence type="ECO:0000259" key="6">
    <source>
        <dbReference type="Pfam" id="PF00884"/>
    </source>
</evidence>
<evidence type="ECO:0000256" key="5">
    <source>
        <dbReference type="SAM" id="SignalP"/>
    </source>
</evidence>
<dbReference type="EC" id="3.1.6.1" evidence="7"/>
<dbReference type="Proteomes" id="UP000321353">
    <property type="component" value="Chromosome"/>
</dbReference>
<dbReference type="InterPro" id="IPR024607">
    <property type="entry name" value="Sulfatase_CS"/>
</dbReference>
<dbReference type="CDD" id="cd16146">
    <property type="entry name" value="ARS_like"/>
    <property type="match status" value="1"/>
</dbReference>
<protein>
    <submittedName>
        <fullName evidence="7">Arylsulfatase</fullName>
        <ecNumber evidence="7">3.1.6.1</ecNumber>
    </submittedName>
</protein>
<keyword evidence="4" id="KW-0106">Calcium</keyword>
<dbReference type="Gene3D" id="3.30.1120.10">
    <property type="match status" value="1"/>
</dbReference>
<comment type="similarity">
    <text evidence="1">Belongs to the sulfatase family.</text>
</comment>
<dbReference type="GO" id="GO:0046872">
    <property type="term" value="F:metal ion binding"/>
    <property type="evidence" value="ECO:0007669"/>
    <property type="project" value="UniProtKB-KW"/>
</dbReference>
<dbReference type="RefSeq" id="WP_147868296.1">
    <property type="nucleotide sequence ID" value="NZ_CP036264.1"/>
</dbReference>
<dbReference type="FunFam" id="3.40.720.10:FF:000070">
    <property type="entry name" value="Arylsulfatase A"/>
    <property type="match status" value="1"/>
</dbReference>
<feature type="domain" description="Sulfatase N-terminal" evidence="6">
    <location>
        <begin position="36"/>
        <end position="339"/>
    </location>
</feature>
<evidence type="ECO:0000313" key="7">
    <source>
        <dbReference type="EMBL" id="QEF98808.1"/>
    </source>
</evidence>
<dbReference type="Pfam" id="PF00884">
    <property type="entry name" value="Sulfatase"/>
    <property type="match status" value="1"/>
</dbReference>
<dbReference type="PROSITE" id="PS00523">
    <property type="entry name" value="SULFATASE_1"/>
    <property type="match status" value="1"/>
</dbReference>
<evidence type="ECO:0000256" key="3">
    <source>
        <dbReference type="ARBA" id="ARBA00022801"/>
    </source>
</evidence>
<accession>A0A5B9MCP9</accession>
<evidence type="ECO:0000256" key="2">
    <source>
        <dbReference type="ARBA" id="ARBA00022723"/>
    </source>
</evidence>
<dbReference type="Gene3D" id="3.40.720.10">
    <property type="entry name" value="Alkaline Phosphatase, subunit A"/>
    <property type="match status" value="1"/>
</dbReference>
<dbReference type="KEGG" id="smam:Mal15_28650"/>
<dbReference type="PANTHER" id="PTHR42693">
    <property type="entry name" value="ARYLSULFATASE FAMILY MEMBER"/>
    <property type="match status" value="1"/>
</dbReference>
<gene>
    <name evidence="7" type="primary">atsA_40</name>
    <name evidence="7" type="ORF">Mal15_28650</name>
</gene>
<name>A0A5B9MCP9_9BACT</name>
<keyword evidence="5" id="KW-0732">Signal</keyword>
<evidence type="ECO:0000313" key="8">
    <source>
        <dbReference type="Proteomes" id="UP000321353"/>
    </source>
</evidence>
<dbReference type="AlphaFoldDB" id="A0A5B9MCP9"/>
<sequence length="600" mass="66622" precursor="true">MHLQIRIRTVAAWMVAVSLSVTLFSGGPASAQQTRPNVVIVITDDQGYGDLSCHGNPILQTPNLDQLHRDSVRLTDYHVAPTCSPTRCAFLTGHWTNRTGVWHTIMGRSMLRENEVTMGDVFSSAGYETGMFGKWHLGDNYPYRPEDRGFTEVMRHGGGGVGQTPDHWDNAYFDGSYWHNSKVTPVKGFCTDVFFDYAEQFIRDSHASGKPFLAYIATNAPHGPMHSPEKYSEPYANLGTGLANFYGMIANIDENVGQLLGLLEDMKIVDNTIFIYTTDNGTSSGDKVFNAGMRGKKGSHYDGGHRVPLFIRWPDAKLVGGRDVDTLTGYVDVLPTLISMCRVAPPEGVRFDGVDISPLIFDQATDWPDRILVTDSQRVKDPIKWKSSAVMTDRWRLCNGKELFDIDADPGQQNDVSTQHPNVVERLRNFYEDWWAELEPTFDQSTAIHLGHPADNPARLTSHDWITTRMTPWNQSQVRAAMNGDANTGFWNVKITEGGKYVVRLRRWPQEVDHPIASPLDPGAPVPGQQAFRETPGKAVAAAKATLKIGQIEKSAAVPAGAKEVVFELDLEPETTTMSATFQTDSGEVFGAYFAYVEKL</sequence>
<proteinExistence type="inferred from homology"/>
<dbReference type="SUPFAM" id="SSF53649">
    <property type="entry name" value="Alkaline phosphatase-like"/>
    <property type="match status" value="1"/>
</dbReference>